<sequence>MASIPTITLPASSLRLPRLAFGTGTALYGTPVKTQVTTALQSGFRLIDNAEAYANEDTSGEAIAEFIASGKAERSQLFVLTKVGKAGMLNIQQAVKEEMKKLKVDYLDAYLLHFPPRGKHGLPSNVEAWKEMERIKEQGLAKSIGVSNWLASDIQEVLDCDECKLKPEINQIEFHPYVYSSPVYQELLELQRREGIVTMTYGSQAPMVKNALPEDEPLNPVLTKIASSREGRTIASVLLNWAYQRSGGIVTTTTSKQERALTYISLFDENQVRNDILSQEELQQIDEAGEQHGFAKFYMTAYL</sequence>
<proteinExistence type="predicted"/>
<protein>
    <submittedName>
        <fullName evidence="1">Aldo/keto reductase</fullName>
    </submittedName>
</protein>
<gene>
    <name evidence="1" type="ORF">IE53DRAFT_384667</name>
</gene>
<organism evidence="1 2">
    <name type="scientific">Violaceomyces palustris</name>
    <dbReference type="NCBI Taxonomy" id="1673888"/>
    <lineage>
        <taxon>Eukaryota</taxon>
        <taxon>Fungi</taxon>
        <taxon>Dikarya</taxon>
        <taxon>Basidiomycota</taxon>
        <taxon>Ustilaginomycotina</taxon>
        <taxon>Ustilaginomycetes</taxon>
        <taxon>Violaceomycetales</taxon>
        <taxon>Violaceomycetaceae</taxon>
        <taxon>Violaceomyces</taxon>
    </lineage>
</organism>
<keyword evidence="2" id="KW-1185">Reference proteome</keyword>
<accession>A0ACD0P4A8</accession>
<dbReference type="Proteomes" id="UP000245626">
    <property type="component" value="Unassembled WGS sequence"/>
</dbReference>
<dbReference type="EMBL" id="KZ819753">
    <property type="protein sequence ID" value="PWN52881.1"/>
    <property type="molecule type" value="Genomic_DNA"/>
</dbReference>
<evidence type="ECO:0000313" key="1">
    <source>
        <dbReference type="EMBL" id="PWN52881.1"/>
    </source>
</evidence>
<evidence type="ECO:0000313" key="2">
    <source>
        <dbReference type="Proteomes" id="UP000245626"/>
    </source>
</evidence>
<reference evidence="1 2" key="1">
    <citation type="journal article" date="2018" name="Mol. Biol. Evol.">
        <title>Broad Genomic Sampling Reveals a Smut Pathogenic Ancestry of the Fungal Clade Ustilaginomycotina.</title>
        <authorList>
            <person name="Kijpornyongpan T."/>
            <person name="Mondo S.J."/>
            <person name="Barry K."/>
            <person name="Sandor L."/>
            <person name="Lee J."/>
            <person name="Lipzen A."/>
            <person name="Pangilinan J."/>
            <person name="LaButti K."/>
            <person name="Hainaut M."/>
            <person name="Henrissat B."/>
            <person name="Grigoriev I.V."/>
            <person name="Spatafora J.W."/>
            <person name="Aime M.C."/>
        </authorList>
    </citation>
    <scope>NUCLEOTIDE SEQUENCE [LARGE SCALE GENOMIC DNA]</scope>
    <source>
        <strain evidence="1 2">SA 807</strain>
    </source>
</reference>
<name>A0ACD0P4A8_9BASI</name>